<dbReference type="Proteomes" id="UP001227095">
    <property type="component" value="Chromosome"/>
</dbReference>
<proteinExistence type="predicted"/>
<organism evidence="1 2">
    <name type="scientific">Neorhizobium petrolearium</name>
    <dbReference type="NCBI Taxonomy" id="515361"/>
    <lineage>
        <taxon>Bacteria</taxon>
        <taxon>Pseudomonadati</taxon>
        <taxon>Pseudomonadota</taxon>
        <taxon>Alphaproteobacteria</taxon>
        <taxon>Hyphomicrobiales</taxon>
        <taxon>Rhizobiaceae</taxon>
        <taxon>Rhizobium/Agrobacterium group</taxon>
        <taxon>Neorhizobium</taxon>
    </lineage>
</organism>
<evidence type="ECO:0000313" key="1">
    <source>
        <dbReference type="EMBL" id="WGI71078.1"/>
    </source>
</evidence>
<dbReference type="InterPro" id="IPR019056">
    <property type="entry name" value="Phage_TAC_6"/>
</dbReference>
<dbReference type="EMBL" id="CP123000">
    <property type="protein sequence ID" value="WGI71078.1"/>
    <property type="molecule type" value="Genomic_DNA"/>
</dbReference>
<accession>A0ABY8M945</accession>
<gene>
    <name evidence="1" type="ORF">QEO92_04155</name>
</gene>
<sequence length="52" mass="5766">MHAGLCLLRLVPRDFWALTPVEFFAMTGGLRSRGAAMERAGLEALMREFPDG</sequence>
<name>A0ABY8M945_9HYPH</name>
<protein>
    <submittedName>
        <fullName evidence="1">Phage tail assembly chaperone</fullName>
    </submittedName>
</protein>
<reference evidence="1 2" key="1">
    <citation type="submission" date="2023-04" db="EMBL/GenBank/DDBJ databases">
        <title>Neorhizobium petrolearium OS53, complete genome.</title>
        <authorList>
            <person name="Yu T."/>
        </authorList>
    </citation>
    <scope>NUCLEOTIDE SEQUENCE [LARGE SCALE GENOMIC DNA]</scope>
    <source>
        <strain evidence="1 2">OS53</strain>
    </source>
</reference>
<dbReference type="InterPro" id="IPR011739">
    <property type="entry name" value="GTA_rcc01693"/>
</dbReference>
<evidence type="ECO:0000313" key="2">
    <source>
        <dbReference type="Proteomes" id="UP001227095"/>
    </source>
</evidence>
<dbReference type="NCBIfam" id="TIGR02216">
    <property type="entry name" value="phage_TIGR02216"/>
    <property type="match status" value="1"/>
</dbReference>
<keyword evidence="2" id="KW-1185">Reference proteome</keyword>
<dbReference type="Pfam" id="PF09550">
    <property type="entry name" value="Phage_TAC_6"/>
    <property type="match status" value="1"/>
</dbReference>